<evidence type="ECO:0000313" key="3">
    <source>
        <dbReference type="Proteomes" id="UP000605676"/>
    </source>
</evidence>
<keyword evidence="1" id="KW-0732">Signal</keyword>
<accession>A0ABS1HPS3</accession>
<proteinExistence type="predicted"/>
<evidence type="ECO:0000256" key="1">
    <source>
        <dbReference type="SAM" id="SignalP"/>
    </source>
</evidence>
<reference evidence="2 3" key="1">
    <citation type="submission" date="2021-01" db="EMBL/GenBank/DDBJ databases">
        <title>Carboxyliciviraga sp.nov., isolated from coastal sediments.</title>
        <authorList>
            <person name="Lu D."/>
            <person name="Zhang T."/>
        </authorList>
    </citation>
    <scope>NUCLEOTIDE SEQUENCE [LARGE SCALE GENOMIC DNA]</scope>
    <source>
        <strain evidence="2 3">N1Y132</strain>
    </source>
</reference>
<name>A0ABS1HPS3_9BACT</name>
<feature type="chain" id="PRO_5045047946" evidence="1">
    <location>
        <begin position="21"/>
        <end position="166"/>
    </location>
</feature>
<dbReference type="Proteomes" id="UP000605676">
    <property type="component" value="Unassembled WGS sequence"/>
</dbReference>
<feature type="signal peptide" evidence="1">
    <location>
        <begin position="1"/>
        <end position="20"/>
    </location>
</feature>
<keyword evidence="3" id="KW-1185">Reference proteome</keyword>
<gene>
    <name evidence="2" type="ORF">JIV24_20235</name>
</gene>
<evidence type="ECO:0000313" key="2">
    <source>
        <dbReference type="EMBL" id="MBK3519681.1"/>
    </source>
</evidence>
<comment type="caution">
    <text evidence="2">The sequence shown here is derived from an EMBL/GenBank/DDBJ whole genome shotgun (WGS) entry which is preliminary data.</text>
</comment>
<sequence length="166" mass="18883">MKIKSLIIGLLSLISINSHCQDNEISFTDYTSFKSNVIYAEGFLMNFSKHNFGYPALNYERYLDKLYRLSIRIGISTDFETTTNIPLSINWMTATLKNHHLEFGAGAILSFNNYTFEDNNVVAYGVFLPMMYRYQKDGGLMFRAGANAIFGLENFIAPSVSIGYNF</sequence>
<dbReference type="RefSeq" id="WP_200466900.1">
    <property type="nucleotide sequence ID" value="NZ_JAENRR010000084.1"/>
</dbReference>
<dbReference type="EMBL" id="JAENRR010000084">
    <property type="protein sequence ID" value="MBK3519681.1"/>
    <property type="molecule type" value="Genomic_DNA"/>
</dbReference>
<organism evidence="2 3">
    <name type="scientific">Carboxylicivirga marina</name>
    <dbReference type="NCBI Taxonomy" id="2800988"/>
    <lineage>
        <taxon>Bacteria</taxon>
        <taxon>Pseudomonadati</taxon>
        <taxon>Bacteroidota</taxon>
        <taxon>Bacteroidia</taxon>
        <taxon>Marinilabiliales</taxon>
        <taxon>Marinilabiliaceae</taxon>
        <taxon>Carboxylicivirga</taxon>
    </lineage>
</organism>
<protein>
    <submittedName>
        <fullName evidence="2">Uncharacterized protein</fullName>
    </submittedName>
</protein>